<name>A0ABW1EGG4_9BACT</name>
<dbReference type="PANTHER" id="PTHR30203">
    <property type="entry name" value="OUTER MEMBRANE CATION EFFLUX PROTEIN"/>
    <property type="match status" value="1"/>
</dbReference>
<evidence type="ECO:0000256" key="2">
    <source>
        <dbReference type="RuleBase" id="RU362097"/>
    </source>
</evidence>
<comment type="caution">
    <text evidence="4">The sequence shown here is derived from an EMBL/GenBank/DDBJ whole genome shotgun (WGS) entry which is preliminary data.</text>
</comment>
<sequence length="508" mass="54998">MAASKSSRKIVYSASALALALTVAGCKPVGPDYQRPAYTAPSAYKETGAANITVPPPPAPNGGSWQTANPSDGMLKGKWWEIYNDPQLNKFEDRIATVNQNLHQALETYLAAREQVKIARSAFYPSLSAGPGFNHAKVSQNRPLVLPPQNSVVTSYNDLTLEGQASWEPDFWGAIRRTVESARAAAQASNADMANVELSLESEMAEDYFELRGLDLQTQLLTNDIDDLTNQLNLTKRRLKGGVATDVDVAQAQTQLDQTRAQLIDVGVARAEFEHAIASIAEYDLSGFSIPPAPLVLNPDPAQPNQDLPKIPLGVPSQLLQRRPDIASAERRAAQANAQIGVATAAFYPTITLGGGGGFESTHGGTWIQGPSSLWSLGAQASELLFDAGRRKATTQQARDLFESSASNYKNVVFLAFGEVEDKLSDLRILEQEESAQREAVFDAQHSLDLSNKRYKGGATSYLEVLTAEATLIQNQRTQATLRSRRFASSVELIRSLGGGWDASQIPK</sequence>
<dbReference type="Proteomes" id="UP001596091">
    <property type="component" value="Unassembled WGS sequence"/>
</dbReference>
<keyword evidence="5" id="KW-1185">Reference proteome</keyword>
<evidence type="ECO:0000256" key="1">
    <source>
        <dbReference type="ARBA" id="ARBA00007613"/>
    </source>
</evidence>
<dbReference type="PROSITE" id="PS51257">
    <property type="entry name" value="PROKAR_LIPOPROTEIN"/>
    <property type="match status" value="1"/>
</dbReference>
<feature type="chain" id="PRO_5045004084" evidence="2">
    <location>
        <begin position="21"/>
        <end position="508"/>
    </location>
</feature>
<evidence type="ECO:0000313" key="5">
    <source>
        <dbReference type="Proteomes" id="UP001596091"/>
    </source>
</evidence>
<keyword evidence="2" id="KW-1134">Transmembrane beta strand</keyword>
<dbReference type="SUPFAM" id="SSF56954">
    <property type="entry name" value="Outer membrane efflux proteins (OEP)"/>
    <property type="match status" value="1"/>
</dbReference>
<comment type="similarity">
    <text evidence="1 2">Belongs to the outer membrane factor (OMF) (TC 1.B.17) family.</text>
</comment>
<protein>
    <submittedName>
        <fullName evidence="4">Efflux transporter outer membrane subunit</fullName>
    </submittedName>
</protein>
<proteinExistence type="inferred from homology"/>
<keyword evidence="2" id="KW-0564">Palmitate</keyword>
<dbReference type="EMBL" id="JBHSPH010000002">
    <property type="protein sequence ID" value="MFC5862448.1"/>
    <property type="molecule type" value="Genomic_DNA"/>
</dbReference>
<gene>
    <name evidence="4" type="ORF">ACFPT7_09125</name>
</gene>
<dbReference type="NCBIfam" id="TIGR01845">
    <property type="entry name" value="outer_NodT"/>
    <property type="match status" value="1"/>
</dbReference>
<organism evidence="4 5">
    <name type="scientific">Acidicapsa dinghuensis</name>
    <dbReference type="NCBI Taxonomy" id="2218256"/>
    <lineage>
        <taxon>Bacteria</taxon>
        <taxon>Pseudomonadati</taxon>
        <taxon>Acidobacteriota</taxon>
        <taxon>Terriglobia</taxon>
        <taxon>Terriglobales</taxon>
        <taxon>Acidobacteriaceae</taxon>
        <taxon>Acidicapsa</taxon>
    </lineage>
</organism>
<dbReference type="PANTHER" id="PTHR30203:SF33">
    <property type="entry name" value="BLR4455 PROTEIN"/>
    <property type="match status" value="1"/>
</dbReference>
<dbReference type="InterPro" id="IPR003423">
    <property type="entry name" value="OMP_efflux"/>
</dbReference>
<feature type="region of interest" description="Disordered" evidence="3">
    <location>
        <begin position="49"/>
        <end position="68"/>
    </location>
</feature>
<dbReference type="InterPro" id="IPR010131">
    <property type="entry name" value="MdtP/NodT-like"/>
</dbReference>
<accession>A0ABW1EGG4</accession>
<reference evidence="5" key="1">
    <citation type="journal article" date="2019" name="Int. J. Syst. Evol. Microbiol.">
        <title>The Global Catalogue of Microorganisms (GCM) 10K type strain sequencing project: providing services to taxonomists for standard genome sequencing and annotation.</title>
        <authorList>
            <consortium name="The Broad Institute Genomics Platform"/>
            <consortium name="The Broad Institute Genome Sequencing Center for Infectious Disease"/>
            <person name="Wu L."/>
            <person name="Ma J."/>
        </authorList>
    </citation>
    <scope>NUCLEOTIDE SEQUENCE [LARGE SCALE GENOMIC DNA]</scope>
    <source>
        <strain evidence="5">JCM 4087</strain>
    </source>
</reference>
<keyword evidence="2" id="KW-0812">Transmembrane</keyword>
<dbReference type="Gene3D" id="1.20.1600.10">
    <property type="entry name" value="Outer membrane efflux proteins (OEP)"/>
    <property type="match status" value="1"/>
</dbReference>
<evidence type="ECO:0000313" key="4">
    <source>
        <dbReference type="EMBL" id="MFC5862448.1"/>
    </source>
</evidence>
<dbReference type="Pfam" id="PF02321">
    <property type="entry name" value="OEP"/>
    <property type="match status" value="2"/>
</dbReference>
<evidence type="ECO:0000256" key="3">
    <source>
        <dbReference type="SAM" id="MobiDB-lite"/>
    </source>
</evidence>
<keyword evidence="2" id="KW-0472">Membrane</keyword>
<dbReference type="RefSeq" id="WP_263335724.1">
    <property type="nucleotide sequence ID" value="NZ_JAGSYH010000003.1"/>
</dbReference>
<comment type="subcellular location">
    <subcellularLocation>
        <location evidence="2">Cell membrane</location>
        <topology evidence="2">Lipid-anchor</topology>
    </subcellularLocation>
</comment>
<keyword evidence="2" id="KW-0449">Lipoprotein</keyword>
<feature type="signal peptide" evidence="2">
    <location>
        <begin position="1"/>
        <end position="20"/>
    </location>
</feature>
<dbReference type="Gene3D" id="2.20.200.10">
    <property type="entry name" value="Outer membrane efflux proteins (OEP)"/>
    <property type="match status" value="1"/>
</dbReference>
<keyword evidence="2" id="KW-0732">Signal</keyword>